<comment type="subcellular location">
    <subcellularLocation>
        <location evidence="1">Cell membrane</location>
        <topology evidence="1">Multi-pass membrane protein</topology>
    </subcellularLocation>
</comment>
<organism evidence="9 10">
    <name type="scientific">Gordonia alkaliphila</name>
    <dbReference type="NCBI Taxonomy" id="1053547"/>
    <lineage>
        <taxon>Bacteria</taxon>
        <taxon>Bacillati</taxon>
        <taxon>Actinomycetota</taxon>
        <taxon>Actinomycetes</taxon>
        <taxon>Mycobacteriales</taxon>
        <taxon>Gordoniaceae</taxon>
        <taxon>Gordonia</taxon>
    </lineage>
</organism>
<dbReference type="InterPro" id="IPR051125">
    <property type="entry name" value="ABC-4/HrtB_transporter"/>
</dbReference>
<comment type="caution">
    <text evidence="9">The sequence shown here is derived from an EMBL/GenBank/DDBJ whole genome shotgun (WGS) entry which is preliminary data.</text>
</comment>
<dbReference type="Pfam" id="PF02687">
    <property type="entry name" value="FtsX"/>
    <property type="match status" value="1"/>
</dbReference>
<feature type="transmembrane region" description="Helical" evidence="7">
    <location>
        <begin position="243"/>
        <end position="264"/>
    </location>
</feature>
<keyword evidence="10" id="KW-1185">Reference proteome</keyword>
<keyword evidence="6 7" id="KW-0472">Membrane</keyword>
<accession>A0ABP8YXV5</accession>
<sequence length="361" mass="37288">MFIALRELRAAWGRFAMIGLVVALVAALVGMVSGFTIGLGNDTVSALRAMNAKSVAFADGANDFNRSTISATDVQAWHDLPDVDSTPFGITMAHGETDSGSVADLAVIGVNPEGPLTPAAEAGERLGTAPGEIVVSTKLLDEGITIGDEITVDNTDVVLRVVGTVEPTSYGHVPAAYTSLETWRTVRYGTTDLNDRQRGTAAAIAILGGNPPATVGATTVSPETTMLEAAPGYSGERLTMNSILAFLYVIAPLIVAAFFAVWILQRQGVYALQRALGVSRWSLIGATLAQATVVVGLSTIIGSAVAYGLGLLLGDAVPFDLPFASLATTTLAVIAASLVGSAVTLRWVVTADPLTMLGASR</sequence>
<gene>
    <name evidence="9" type="ORF">GCM10023217_08940</name>
</gene>
<dbReference type="InterPro" id="IPR003838">
    <property type="entry name" value="ABC3_permease_C"/>
</dbReference>
<evidence type="ECO:0000256" key="6">
    <source>
        <dbReference type="ARBA" id="ARBA00023136"/>
    </source>
</evidence>
<evidence type="ECO:0000313" key="10">
    <source>
        <dbReference type="Proteomes" id="UP001500822"/>
    </source>
</evidence>
<protein>
    <submittedName>
        <fullName evidence="9">ABC transporter permease</fullName>
    </submittedName>
</protein>
<keyword evidence="3" id="KW-1003">Cell membrane</keyword>
<evidence type="ECO:0000256" key="4">
    <source>
        <dbReference type="ARBA" id="ARBA00022692"/>
    </source>
</evidence>
<evidence type="ECO:0000313" key="9">
    <source>
        <dbReference type="EMBL" id="GAA4742652.1"/>
    </source>
</evidence>
<evidence type="ECO:0000256" key="1">
    <source>
        <dbReference type="ARBA" id="ARBA00004651"/>
    </source>
</evidence>
<dbReference type="PANTHER" id="PTHR43738">
    <property type="entry name" value="ABC TRANSPORTER, MEMBRANE PROTEIN"/>
    <property type="match status" value="1"/>
</dbReference>
<feature type="domain" description="ABC3 transporter permease C-terminal" evidence="8">
    <location>
        <begin position="242"/>
        <end position="348"/>
    </location>
</feature>
<keyword evidence="5 7" id="KW-1133">Transmembrane helix</keyword>
<evidence type="ECO:0000256" key="5">
    <source>
        <dbReference type="ARBA" id="ARBA00022989"/>
    </source>
</evidence>
<feature type="transmembrane region" description="Helical" evidence="7">
    <location>
        <begin position="284"/>
        <end position="309"/>
    </location>
</feature>
<evidence type="ECO:0000256" key="7">
    <source>
        <dbReference type="SAM" id="Phobius"/>
    </source>
</evidence>
<evidence type="ECO:0000256" key="2">
    <source>
        <dbReference type="ARBA" id="ARBA00022448"/>
    </source>
</evidence>
<keyword evidence="2" id="KW-0813">Transport</keyword>
<name>A0ABP8YXV5_9ACTN</name>
<keyword evidence="4 7" id="KW-0812">Transmembrane</keyword>
<dbReference type="Proteomes" id="UP001500822">
    <property type="component" value="Unassembled WGS sequence"/>
</dbReference>
<dbReference type="RefSeq" id="WP_345312716.1">
    <property type="nucleotide sequence ID" value="NZ_BAABIE010000003.1"/>
</dbReference>
<reference evidence="10" key="1">
    <citation type="journal article" date="2019" name="Int. J. Syst. Evol. Microbiol.">
        <title>The Global Catalogue of Microorganisms (GCM) 10K type strain sequencing project: providing services to taxonomists for standard genome sequencing and annotation.</title>
        <authorList>
            <consortium name="The Broad Institute Genomics Platform"/>
            <consortium name="The Broad Institute Genome Sequencing Center for Infectious Disease"/>
            <person name="Wu L."/>
            <person name="Ma J."/>
        </authorList>
    </citation>
    <scope>NUCLEOTIDE SEQUENCE [LARGE SCALE GENOMIC DNA]</scope>
    <source>
        <strain evidence="10">JCM 18077</strain>
    </source>
</reference>
<proteinExistence type="predicted"/>
<evidence type="ECO:0000256" key="3">
    <source>
        <dbReference type="ARBA" id="ARBA00022475"/>
    </source>
</evidence>
<feature type="transmembrane region" description="Helical" evidence="7">
    <location>
        <begin position="321"/>
        <end position="349"/>
    </location>
</feature>
<evidence type="ECO:0000259" key="8">
    <source>
        <dbReference type="Pfam" id="PF02687"/>
    </source>
</evidence>
<dbReference type="EMBL" id="BAABIE010000003">
    <property type="protein sequence ID" value="GAA4742652.1"/>
    <property type="molecule type" value="Genomic_DNA"/>
</dbReference>
<dbReference type="PANTHER" id="PTHR43738:SF1">
    <property type="entry name" value="HEMIN TRANSPORT SYSTEM PERMEASE PROTEIN HRTB-RELATED"/>
    <property type="match status" value="1"/>
</dbReference>